<proteinExistence type="predicted"/>
<protein>
    <submittedName>
        <fullName evidence="1">Uncharacterized protein</fullName>
    </submittedName>
</protein>
<reference evidence="1" key="1">
    <citation type="submission" date="2020-10" db="EMBL/GenBank/DDBJ databases">
        <title>Taxonomic study of unclassified bacteria belonging to the class Ktedonobacteria.</title>
        <authorList>
            <person name="Yabe S."/>
            <person name="Wang C.M."/>
            <person name="Zheng Y."/>
            <person name="Sakai Y."/>
            <person name="Cavaletti L."/>
            <person name="Monciardini P."/>
            <person name="Donadio S."/>
        </authorList>
    </citation>
    <scope>NUCLEOTIDE SEQUENCE</scope>
    <source>
        <strain evidence="1">ID150040</strain>
    </source>
</reference>
<accession>A0A8J3IZC3</accession>
<organism evidence="1 2">
    <name type="scientific">Reticulibacter mediterranei</name>
    <dbReference type="NCBI Taxonomy" id="2778369"/>
    <lineage>
        <taxon>Bacteria</taxon>
        <taxon>Bacillati</taxon>
        <taxon>Chloroflexota</taxon>
        <taxon>Ktedonobacteria</taxon>
        <taxon>Ktedonobacterales</taxon>
        <taxon>Reticulibacteraceae</taxon>
        <taxon>Reticulibacter</taxon>
    </lineage>
</organism>
<dbReference type="EMBL" id="BNJK01000002">
    <property type="protein sequence ID" value="GHO98776.1"/>
    <property type="molecule type" value="Genomic_DNA"/>
</dbReference>
<sequence>MRGSLAAYDMYQVFLNHPFDEEFEPFAQALHFSVVAAGLIPVCANDLNAPDRPRLEMLVDAITHCHYSIHDFSRSRGEGSNNFARFNMPIEMGMALFHALNTQRNRHRCAFFVATPYDYQVFASDLSGLDPKHYDKDDDLSLAASVYDWLRGLGNPLIKQLPTAEVKKKYRFFKEQLKKIEGGGKDDYPSHDEVQELMFRICSDCKWWTLRDGTHDLPTLPLSWKDASSHSLHSPIDVVPKLGST</sequence>
<keyword evidence="2" id="KW-1185">Reference proteome</keyword>
<evidence type="ECO:0000313" key="2">
    <source>
        <dbReference type="Proteomes" id="UP000597444"/>
    </source>
</evidence>
<dbReference type="RefSeq" id="WP_220209469.1">
    <property type="nucleotide sequence ID" value="NZ_BNJK01000002.1"/>
</dbReference>
<dbReference type="AlphaFoldDB" id="A0A8J3IZC3"/>
<gene>
    <name evidence="1" type="ORF">KSF_088240</name>
</gene>
<dbReference type="Proteomes" id="UP000597444">
    <property type="component" value="Unassembled WGS sequence"/>
</dbReference>
<comment type="caution">
    <text evidence="1">The sequence shown here is derived from an EMBL/GenBank/DDBJ whole genome shotgun (WGS) entry which is preliminary data.</text>
</comment>
<evidence type="ECO:0000313" key="1">
    <source>
        <dbReference type="EMBL" id="GHO98776.1"/>
    </source>
</evidence>
<name>A0A8J3IZC3_9CHLR</name>